<feature type="transmembrane region" description="Helical" evidence="10">
    <location>
        <begin position="96"/>
        <end position="116"/>
    </location>
</feature>
<keyword evidence="9" id="KW-0645">Protease</keyword>
<accession>A0A4R7EBM9</accession>
<evidence type="ECO:0000256" key="8">
    <source>
        <dbReference type="RuleBase" id="RU003793"/>
    </source>
</evidence>
<feature type="domain" description="Prepilin type IV endopeptidase peptidase" evidence="11">
    <location>
        <begin position="100"/>
        <end position="204"/>
    </location>
</feature>
<keyword evidence="4" id="KW-0997">Cell inner membrane</keyword>
<comment type="subcellular location">
    <subcellularLocation>
        <location evidence="1">Cell inner membrane</location>
        <topology evidence="1">Multi-pass membrane protein</topology>
    </subcellularLocation>
    <subcellularLocation>
        <location evidence="9">Cell membrane</location>
        <topology evidence="9">Multi-pass membrane protein</topology>
    </subcellularLocation>
</comment>
<dbReference type="InterPro" id="IPR010627">
    <property type="entry name" value="Prepilin_pept_A24_N"/>
</dbReference>
<comment type="catalytic activity">
    <reaction evidence="9">
        <text>Typically cleaves a -Gly-|-Phe- bond to release an N-terminal, basic peptide of 5-8 residues from type IV prepilin, and then N-methylates the new N-terminal amino group, the methyl donor being S-adenosyl-L-methionine.</text>
        <dbReference type="EC" id="3.4.23.43"/>
    </reaction>
</comment>
<organism evidence="13 14">
    <name type="scientific">Halanaerobium congolense</name>
    <dbReference type="NCBI Taxonomy" id="54121"/>
    <lineage>
        <taxon>Bacteria</taxon>
        <taxon>Bacillati</taxon>
        <taxon>Bacillota</taxon>
        <taxon>Clostridia</taxon>
        <taxon>Halanaerobiales</taxon>
        <taxon>Halanaerobiaceae</taxon>
        <taxon>Halanaerobium</taxon>
    </lineage>
</organism>
<keyword evidence="5 9" id="KW-0812">Transmembrane</keyword>
<evidence type="ECO:0000256" key="3">
    <source>
        <dbReference type="ARBA" id="ARBA00022475"/>
    </source>
</evidence>
<dbReference type="GO" id="GO:0004190">
    <property type="term" value="F:aspartic-type endopeptidase activity"/>
    <property type="evidence" value="ECO:0007669"/>
    <property type="project" value="UniProtKB-EC"/>
</dbReference>
<dbReference type="EC" id="2.1.1.-" evidence="9"/>
<evidence type="ECO:0000256" key="5">
    <source>
        <dbReference type="ARBA" id="ARBA00022692"/>
    </source>
</evidence>
<comment type="caution">
    <text evidence="13">The sequence shown here is derived from an EMBL/GenBank/DDBJ whole genome shotgun (WGS) entry which is preliminary data.</text>
</comment>
<keyword evidence="3" id="KW-1003">Cell membrane</keyword>
<feature type="transmembrane region" description="Helical" evidence="10">
    <location>
        <begin position="123"/>
        <end position="141"/>
    </location>
</feature>
<dbReference type="InterPro" id="IPR014032">
    <property type="entry name" value="Peptidase_A24A_bac"/>
</dbReference>
<feature type="transmembrane region" description="Helical" evidence="10">
    <location>
        <begin position="70"/>
        <end position="90"/>
    </location>
</feature>
<feature type="domain" description="Prepilin peptidase A24 N-terminal" evidence="12">
    <location>
        <begin position="7"/>
        <end position="90"/>
    </location>
</feature>
<dbReference type="Pfam" id="PF01478">
    <property type="entry name" value="Peptidase_A24"/>
    <property type="match status" value="1"/>
</dbReference>
<feature type="transmembrane region" description="Helical" evidence="10">
    <location>
        <begin position="6"/>
        <end position="23"/>
    </location>
</feature>
<dbReference type="InterPro" id="IPR050882">
    <property type="entry name" value="Prepilin_peptidase/N-MTase"/>
</dbReference>
<keyword evidence="7 10" id="KW-0472">Membrane</keyword>
<dbReference type="Pfam" id="PF06750">
    <property type="entry name" value="A24_N_bact"/>
    <property type="match status" value="1"/>
</dbReference>
<dbReference type="PANTHER" id="PTHR30487:SF0">
    <property type="entry name" value="PREPILIN LEADER PEPTIDASE_N-METHYLTRANSFERASE-RELATED"/>
    <property type="match status" value="1"/>
</dbReference>
<reference evidence="13 14" key="1">
    <citation type="submission" date="2019-03" db="EMBL/GenBank/DDBJ databases">
        <title>Deep subsurface shale carbon reservoir microbial communities from Ohio and West Virginia, USA.</title>
        <authorList>
            <person name="Wrighton K."/>
        </authorList>
    </citation>
    <scope>NUCLEOTIDE SEQUENCE [LARGE SCALE GENOMIC DNA]</scope>
    <source>
        <strain evidence="13 14">UTICA-S4D12</strain>
    </source>
</reference>
<evidence type="ECO:0000256" key="6">
    <source>
        <dbReference type="ARBA" id="ARBA00022989"/>
    </source>
</evidence>
<keyword evidence="9" id="KW-0511">Multifunctional enzyme</keyword>
<dbReference type="GO" id="GO:0006465">
    <property type="term" value="P:signal peptide processing"/>
    <property type="evidence" value="ECO:0007669"/>
    <property type="project" value="TreeGrafter"/>
</dbReference>
<proteinExistence type="inferred from homology"/>
<evidence type="ECO:0000313" key="13">
    <source>
        <dbReference type="EMBL" id="TDS31740.1"/>
    </source>
</evidence>
<gene>
    <name evidence="13" type="ORF">BY453_10945</name>
</gene>
<evidence type="ECO:0000256" key="10">
    <source>
        <dbReference type="SAM" id="Phobius"/>
    </source>
</evidence>
<keyword evidence="9 13" id="KW-0808">Transferase</keyword>
<evidence type="ECO:0000256" key="4">
    <source>
        <dbReference type="ARBA" id="ARBA00022519"/>
    </source>
</evidence>
<evidence type="ECO:0000256" key="7">
    <source>
        <dbReference type="ARBA" id="ARBA00023136"/>
    </source>
</evidence>
<feature type="transmembrane region" description="Helical" evidence="10">
    <location>
        <begin position="218"/>
        <end position="243"/>
    </location>
</feature>
<dbReference type="RefSeq" id="WP_341777149.1">
    <property type="nucleotide sequence ID" value="NZ_SOAA01000009.1"/>
</dbReference>
<dbReference type="GO" id="GO:0005886">
    <property type="term" value="C:plasma membrane"/>
    <property type="evidence" value="ECO:0007669"/>
    <property type="project" value="UniProtKB-SubCell"/>
</dbReference>
<evidence type="ECO:0000259" key="11">
    <source>
        <dbReference type="Pfam" id="PF01478"/>
    </source>
</evidence>
<dbReference type="PANTHER" id="PTHR30487">
    <property type="entry name" value="TYPE 4 PREPILIN-LIKE PROTEINS LEADER PEPTIDE-PROCESSING ENZYME"/>
    <property type="match status" value="1"/>
</dbReference>
<feature type="transmembrane region" description="Helical" evidence="10">
    <location>
        <begin position="185"/>
        <end position="212"/>
    </location>
</feature>
<dbReference type="EC" id="3.4.23.43" evidence="9"/>
<protein>
    <recommendedName>
        <fullName evidence="9">Prepilin leader peptidase/N-methyltransferase</fullName>
        <ecNumber evidence="9">2.1.1.-</ecNumber>
        <ecNumber evidence="9">3.4.23.43</ecNumber>
    </recommendedName>
</protein>
<evidence type="ECO:0000259" key="12">
    <source>
        <dbReference type="Pfam" id="PF06750"/>
    </source>
</evidence>
<dbReference type="PRINTS" id="PR00864">
    <property type="entry name" value="PREPILNPTASE"/>
</dbReference>
<name>A0A4R7EBM9_9FIRM</name>
<dbReference type="GO" id="GO:0032259">
    <property type="term" value="P:methylation"/>
    <property type="evidence" value="ECO:0007669"/>
    <property type="project" value="UniProtKB-KW"/>
</dbReference>
<dbReference type="AlphaFoldDB" id="A0A4R7EBM9"/>
<evidence type="ECO:0000256" key="1">
    <source>
        <dbReference type="ARBA" id="ARBA00004429"/>
    </source>
</evidence>
<evidence type="ECO:0000256" key="9">
    <source>
        <dbReference type="RuleBase" id="RU003794"/>
    </source>
</evidence>
<keyword evidence="9 13" id="KW-0489">Methyltransferase</keyword>
<dbReference type="Gene3D" id="1.20.120.1220">
    <property type="match status" value="1"/>
</dbReference>
<evidence type="ECO:0000256" key="2">
    <source>
        <dbReference type="ARBA" id="ARBA00005801"/>
    </source>
</evidence>
<comment type="similarity">
    <text evidence="2 8">Belongs to the peptidase A24 family.</text>
</comment>
<feature type="transmembrane region" description="Helical" evidence="10">
    <location>
        <begin position="147"/>
        <end position="164"/>
    </location>
</feature>
<dbReference type="Proteomes" id="UP000295758">
    <property type="component" value="Unassembled WGS sequence"/>
</dbReference>
<evidence type="ECO:0000313" key="14">
    <source>
        <dbReference type="Proteomes" id="UP000295758"/>
    </source>
</evidence>
<dbReference type="GO" id="GO:0008168">
    <property type="term" value="F:methyltransferase activity"/>
    <property type="evidence" value="ECO:0007669"/>
    <property type="project" value="UniProtKB-KW"/>
</dbReference>
<dbReference type="InterPro" id="IPR000045">
    <property type="entry name" value="Prepilin_IV_endopep_pep"/>
</dbReference>
<comment type="function">
    <text evidence="9">Plays an essential role in type IV pili and type II pseudopili formation by proteolytically removing the leader sequence from substrate proteins and subsequently monomethylating the alpha-amino group of the newly exposed N-terminal phenylalanine.</text>
</comment>
<dbReference type="EMBL" id="SOAA01000009">
    <property type="protein sequence ID" value="TDS31740.1"/>
    <property type="molecule type" value="Genomic_DNA"/>
</dbReference>
<sequence length="247" mass="27268">MNIYLFIIGLIIGSFLNVIIYRLPEGSSIITPPSHCPKCGTRLKVIDLIPVLSFLSTGGKCRYCNTKISIQYPIVELLTGFFFLAAYLKFGFTVQLFIYLLLISALISVTFIDYQYMIIPNKITYPLIVISLLSAIIFDYITIFQSLLGIVIPSLLLLIVAFIFKGGMGMGDVKLAAAIGGFMGWSYTLAGIFIGSLFGSIIGLSLMGLGIIGRKTRIPFGPFICIGAVIMIFFGDILFNWYLNLFI</sequence>
<keyword evidence="6 10" id="KW-1133">Transmembrane helix</keyword>
<keyword evidence="9" id="KW-0378">Hydrolase</keyword>